<feature type="region of interest" description="Disordered" evidence="1">
    <location>
        <begin position="181"/>
        <end position="207"/>
    </location>
</feature>
<organism evidence="3 4">
    <name type="scientific">Henosepilachna vigintioctopunctata</name>
    <dbReference type="NCBI Taxonomy" id="420089"/>
    <lineage>
        <taxon>Eukaryota</taxon>
        <taxon>Metazoa</taxon>
        <taxon>Ecdysozoa</taxon>
        <taxon>Arthropoda</taxon>
        <taxon>Hexapoda</taxon>
        <taxon>Insecta</taxon>
        <taxon>Pterygota</taxon>
        <taxon>Neoptera</taxon>
        <taxon>Endopterygota</taxon>
        <taxon>Coleoptera</taxon>
        <taxon>Polyphaga</taxon>
        <taxon>Cucujiformia</taxon>
        <taxon>Coccinelloidea</taxon>
        <taxon>Coccinellidae</taxon>
        <taxon>Epilachninae</taxon>
        <taxon>Epilachnini</taxon>
        <taxon>Henosepilachna</taxon>
    </lineage>
</organism>
<gene>
    <name evidence="3" type="ORF">WA026_016035</name>
</gene>
<dbReference type="Proteomes" id="UP001431783">
    <property type="component" value="Unassembled WGS sequence"/>
</dbReference>
<name>A0AAW1U8R2_9CUCU</name>
<reference evidence="3 4" key="1">
    <citation type="submission" date="2023-03" db="EMBL/GenBank/DDBJ databases">
        <title>Genome insight into feeding habits of ladybird beetles.</title>
        <authorList>
            <person name="Li H.-S."/>
            <person name="Huang Y.-H."/>
            <person name="Pang H."/>
        </authorList>
    </citation>
    <scope>NUCLEOTIDE SEQUENCE [LARGE SCALE GENOMIC DNA]</scope>
    <source>
        <strain evidence="3">SYSU_2023b</strain>
        <tissue evidence="3">Whole body</tissue>
    </source>
</reference>
<dbReference type="EMBL" id="JARQZJ010000039">
    <property type="protein sequence ID" value="KAK9877008.1"/>
    <property type="molecule type" value="Genomic_DNA"/>
</dbReference>
<protein>
    <submittedName>
        <fullName evidence="3">Uncharacterized protein</fullName>
    </submittedName>
</protein>
<feature type="compositionally biased region" description="Polar residues" evidence="1">
    <location>
        <begin position="187"/>
        <end position="197"/>
    </location>
</feature>
<feature type="signal peptide" evidence="2">
    <location>
        <begin position="1"/>
        <end position="16"/>
    </location>
</feature>
<feature type="region of interest" description="Disordered" evidence="1">
    <location>
        <begin position="80"/>
        <end position="163"/>
    </location>
</feature>
<proteinExistence type="predicted"/>
<feature type="chain" id="PRO_5043564956" evidence="2">
    <location>
        <begin position="17"/>
        <end position="260"/>
    </location>
</feature>
<dbReference type="AlphaFoldDB" id="A0AAW1U8R2"/>
<keyword evidence="4" id="KW-1185">Reference proteome</keyword>
<evidence type="ECO:0000256" key="1">
    <source>
        <dbReference type="SAM" id="MobiDB-lite"/>
    </source>
</evidence>
<comment type="caution">
    <text evidence="3">The sequence shown here is derived from an EMBL/GenBank/DDBJ whole genome shotgun (WGS) entry which is preliminary data.</text>
</comment>
<accession>A0AAW1U8R2</accession>
<evidence type="ECO:0000313" key="3">
    <source>
        <dbReference type="EMBL" id="KAK9877008.1"/>
    </source>
</evidence>
<sequence length="260" mass="28334">MLRVVLVLGLAILCTAAPKSRNKGPQLVYDQKQKGDYNIQVHLKNFQVIALLGDDGTGGFGDYDYNYDYGEFTNKPLVRVTQDSEKSTVAPEASTDDKLKPPSSEKPLDHLGEIKPPGSEQQPLENVSDNSKPSTIKEDIVSSSTPKNDDKNNSETVAADSIPGQIQVQVLQSPEDYANFATKKAGENSSAIDSTSRANEKRCSTGFTKDKKGRCRRLRKPQSAIPFDFGRLAHLASRFRSVAADGASNVKFTALGPEKK</sequence>
<evidence type="ECO:0000256" key="2">
    <source>
        <dbReference type="SAM" id="SignalP"/>
    </source>
</evidence>
<evidence type="ECO:0000313" key="4">
    <source>
        <dbReference type="Proteomes" id="UP001431783"/>
    </source>
</evidence>
<keyword evidence="2" id="KW-0732">Signal</keyword>
<feature type="compositionally biased region" description="Polar residues" evidence="1">
    <location>
        <begin position="119"/>
        <end position="134"/>
    </location>
</feature>